<dbReference type="SMART" id="SM00347">
    <property type="entry name" value="HTH_MARR"/>
    <property type="match status" value="1"/>
</dbReference>
<dbReference type="InterPro" id="IPR039422">
    <property type="entry name" value="MarR/SlyA-like"/>
</dbReference>
<sequence>MLRALDRRIVDELIEHLHGAGYADITTAHHPVFYNLDLEGTRLTTLAARAGMTHQAMGELVGKLVDLGYLDREPDPSDRRARLVVLTPRGNKAIRAARARVAAIDAAWSDRLREAGVAVDIRDALAATLARTAEDGPDLNRA</sequence>
<keyword evidence="6" id="KW-1185">Reference proteome</keyword>
<dbReference type="PROSITE" id="PS01117">
    <property type="entry name" value="HTH_MARR_1"/>
    <property type="match status" value="1"/>
</dbReference>
<protein>
    <recommendedName>
        <fullName evidence="4">HTH marR-type domain-containing protein</fullName>
    </recommendedName>
</protein>
<dbReference type="GO" id="GO:0003677">
    <property type="term" value="F:DNA binding"/>
    <property type="evidence" value="ECO:0007669"/>
    <property type="project" value="UniProtKB-KW"/>
</dbReference>
<dbReference type="Proteomes" id="UP000066480">
    <property type="component" value="Chromosome"/>
</dbReference>
<accession>A0A0K1JPT4</accession>
<dbReference type="InterPro" id="IPR000835">
    <property type="entry name" value="HTH_MarR-typ"/>
</dbReference>
<dbReference type="GO" id="GO:0006950">
    <property type="term" value="P:response to stress"/>
    <property type="evidence" value="ECO:0007669"/>
    <property type="project" value="TreeGrafter"/>
</dbReference>
<evidence type="ECO:0000256" key="1">
    <source>
        <dbReference type="ARBA" id="ARBA00023015"/>
    </source>
</evidence>
<dbReference type="InterPro" id="IPR036388">
    <property type="entry name" value="WH-like_DNA-bd_sf"/>
</dbReference>
<evidence type="ECO:0000313" key="5">
    <source>
        <dbReference type="EMBL" id="AKU18716.1"/>
    </source>
</evidence>
<dbReference type="GO" id="GO:0003700">
    <property type="term" value="F:DNA-binding transcription factor activity"/>
    <property type="evidence" value="ECO:0007669"/>
    <property type="project" value="InterPro"/>
</dbReference>
<dbReference type="PROSITE" id="PS50995">
    <property type="entry name" value="HTH_MARR_2"/>
    <property type="match status" value="1"/>
</dbReference>
<dbReference type="InterPro" id="IPR023187">
    <property type="entry name" value="Tscrpt_reg_MarR-type_CS"/>
</dbReference>
<dbReference type="Gene3D" id="1.10.10.10">
    <property type="entry name" value="Winged helix-like DNA-binding domain superfamily/Winged helix DNA-binding domain"/>
    <property type="match status" value="1"/>
</dbReference>
<evidence type="ECO:0000313" key="6">
    <source>
        <dbReference type="Proteomes" id="UP000066480"/>
    </source>
</evidence>
<evidence type="ECO:0000256" key="2">
    <source>
        <dbReference type="ARBA" id="ARBA00023125"/>
    </source>
</evidence>
<dbReference type="Pfam" id="PF12802">
    <property type="entry name" value="MarR_2"/>
    <property type="match status" value="1"/>
</dbReference>
<reference evidence="5 6" key="1">
    <citation type="submission" date="2015-03" db="EMBL/GenBank/DDBJ databases">
        <title>Luteipulveratus halotolerans sp. nov., a novel actinobacterium (Dermacoccaceae) from Sarawak, Malaysia.</title>
        <authorList>
            <person name="Juboi H."/>
            <person name="Basik A."/>
            <person name="Shamsul S.S."/>
            <person name="Arnold P."/>
            <person name="Schmitt E.K."/>
            <person name="Sanglier J.-J."/>
            <person name="Yeo T."/>
        </authorList>
    </citation>
    <scope>NUCLEOTIDE SEQUENCE [LARGE SCALE GENOMIC DNA]</scope>
    <source>
        <strain evidence="5 6">MN07-A0370</strain>
    </source>
</reference>
<keyword evidence="1" id="KW-0805">Transcription regulation</keyword>
<gene>
    <name evidence="5" type="ORF">VV02_07085</name>
</gene>
<dbReference type="PANTHER" id="PTHR33164:SF57">
    <property type="entry name" value="MARR-FAMILY TRANSCRIPTIONAL REGULATOR"/>
    <property type="match status" value="1"/>
</dbReference>
<keyword evidence="2" id="KW-0238">DNA-binding</keyword>
<dbReference type="InterPro" id="IPR036390">
    <property type="entry name" value="WH_DNA-bd_sf"/>
</dbReference>
<dbReference type="AlphaFoldDB" id="A0A0K1JPT4"/>
<dbReference type="KEGG" id="lmoi:VV02_07085"/>
<dbReference type="STRING" id="571913.VV02_07085"/>
<dbReference type="SUPFAM" id="SSF46785">
    <property type="entry name" value="Winged helix' DNA-binding domain"/>
    <property type="match status" value="1"/>
</dbReference>
<name>A0A0K1JPT4_9MICO</name>
<keyword evidence="3" id="KW-0804">Transcription</keyword>
<organism evidence="5 6">
    <name type="scientific">Luteipulveratus mongoliensis</name>
    <dbReference type="NCBI Taxonomy" id="571913"/>
    <lineage>
        <taxon>Bacteria</taxon>
        <taxon>Bacillati</taxon>
        <taxon>Actinomycetota</taxon>
        <taxon>Actinomycetes</taxon>
        <taxon>Micrococcales</taxon>
        <taxon>Dermacoccaceae</taxon>
        <taxon>Luteipulveratus</taxon>
    </lineage>
</organism>
<feature type="domain" description="HTH marR-type" evidence="4">
    <location>
        <begin position="1"/>
        <end position="134"/>
    </location>
</feature>
<evidence type="ECO:0000259" key="4">
    <source>
        <dbReference type="PROSITE" id="PS50995"/>
    </source>
</evidence>
<evidence type="ECO:0000256" key="3">
    <source>
        <dbReference type="ARBA" id="ARBA00023163"/>
    </source>
</evidence>
<proteinExistence type="predicted"/>
<dbReference type="PANTHER" id="PTHR33164">
    <property type="entry name" value="TRANSCRIPTIONAL REGULATOR, MARR FAMILY"/>
    <property type="match status" value="1"/>
</dbReference>
<dbReference type="PATRIC" id="fig|571913.6.peg.1443"/>
<dbReference type="EMBL" id="CP011112">
    <property type="protein sequence ID" value="AKU18716.1"/>
    <property type="molecule type" value="Genomic_DNA"/>
</dbReference>